<geneLocation type="plasmid" evidence="1">
    <name>1</name>
</geneLocation>
<name>Q11ML1_CHESB</name>
<proteinExistence type="predicted"/>
<reference evidence="1" key="1">
    <citation type="submission" date="2006-06" db="EMBL/GenBank/DDBJ databases">
        <title>Complete sequence of Plasmid 1 of Chelativorans sp. BNC1.</title>
        <authorList>
            <consortium name="US DOE Joint Genome Institute"/>
            <person name="Copeland A."/>
            <person name="Lucas S."/>
            <person name="Lapidus A."/>
            <person name="Barry K."/>
            <person name="Detter J.C."/>
            <person name="Glavina del Rio T."/>
            <person name="Hammon N."/>
            <person name="Israni S."/>
            <person name="Dalin E."/>
            <person name="Tice H."/>
            <person name="Pitluck S."/>
            <person name="Chertkov O."/>
            <person name="Brettin T."/>
            <person name="Bruce D."/>
            <person name="Han C."/>
            <person name="Tapia R."/>
            <person name="Gilna P."/>
            <person name="Schmutz J."/>
            <person name="Larimer F."/>
            <person name="Land M."/>
            <person name="Hauser L."/>
            <person name="Kyrpides N."/>
            <person name="Mikhailova N."/>
            <person name="Richardson P."/>
        </authorList>
    </citation>
    <scope>NUCLEOTIDE SEQUENCE</scope>
    <source>
        <strain evidence="1">BNC1</strain>
        <plasmid evidence="1">1</plasmid>
    </source>
</reference>
<evidence type="ECO:0000313" key="1">
    <source>
        <dbReference type="EMBL" id="ABG61358.1"/>
    </source>
</evidence>
<dbReference type="AlphaFoldDB" id="Q11ML1"/>
<dbReference type="HOGENOM" id="CLU_2599631_0_0_5"/>
<keyword evidence="1" id="KW-0614">Plasmid</keyword>
<accession>Q11ML1</accession>
<dbReference type="KEGG" id="mes:Meso_4391"/>
<gene>
    <name evidence="1" type="ordered locus">Meso_4391</name>
</gene>
<dbReference type="EMBL" id="CP000389">
    <property type="protein sequence ID" value="ABG61358.1"/>
    <property type="molecule type" value="Genomic_DNA"/>
</dbReference>
<organism evidence="1">
    <name type="scientific">Chelativorans sp. (strain BNC1)</name>
    <dbReference type="NCBI Taxonomy" id="266779"/>
    <lineage>
        <taxon>Bacteria</taxon>
        <taxon>Pseudomonadati</taxon>
        <taxon>Pseudomonadota</taxon>
        <taxon>Alphaproteobacteria</taxon>
        <taxon>Hyphomicrobiales</taxon>
        <taxon>Phyllobacteriaceae</taxon>
        <taxon>Chelativorans</taxon>
    </lineage>
</organism>
<protein>
    <submittedName>
        <fullName evidence="1">Uncharacterized protein</fullName>
    </submittedName>
</protein>
<sequence>MISAAEIGTDAAPHLSREYVDLAGNPPFSNKYRDFDLHDDLEQNLGWVLRGAAITHLGSSISLGQDAIKGRLLRLVLRP</sequence>